<dbReference type="PANTHER" id="PTHR33577:SF9">
    <property type="entry name" value="PEROXIDASE STCC"/>
    <property type="match status" value="1"/>
</dbReference>
<comment type="cofactor">
    <cofactor evidence="1">
        <name>heme b</name>
        <dbReference type="ChEBI" id="CHEBI:60344"/>
    </cofactor>
</comment>
<organism evidence="9 10">
    <name type="scientific">Marasmius tenuissimus</name>
    <dbReference type="NCBI Taxonomy" id="585030"/>
    <lineage>
        <taxon>Eukaryota</taxon>
        <taxon>Fungi</taxon>
        <taxon>Dikarya</taxon>
        <taxon>Basidiomycota</taxon>
        <taxon>Agaricomycotina</taxon>
        <taxon>Agaricomycetes</taxon>
        <taxon>Agaricomycetidae</taxon>
        <taxon>Agaricales</taxon>
        <taxon>Marasmiineae</taxon>
        <taxon>Marasmiaceae</taxon>
        <taxon>Marasmius</taxon>
    </lineage>
</organism>
<evidence type="ECO:0000256" key="4">
    <source>
        <dbReference type="ARBA" id="ARBA00022723"/>
    </source>
</evidence>
<dbReference type="Gene3D" id="1.10.489.10">
    <property type="entry name" value="Chloroperoxidase-like"/>
    <property type="match status" value="1"/>
</dbReference>
<evidence type="ECO:0000256" key="7">
    <source>
        <dbReference type="ARBA" id="ARBA00025795"/>
    </source>
</evidence>
<evidence type="ECO:0000256" key="5">
    <source>
        <dbReference type="ARBA" id="ARBA00023002"/>
    </source>
</evidence>
<protein>
    <recommendedName>
        <fullName evidence="8">Heme haloperoxidase family profile domain-containing protein</fullName>
    </recommendedName>
</protein>
<keyword evidence="4" id="KW-0479">Metal-binding</keyword>
<dbReference type="PROSITE" id="PS51405">
    <property type="entry name" value="HEME_HALOPEROXIDASE"/>
    <property type="match status" value="1"/>
</dbReference>
<dbReference type="PANTHER" id="PTHR33577">
    <property type="entry name" value="STERIGMATOCYSTIN BIOSYNTHESIS PEROXIDASE STCC-RELATED"/>
    <property type="match status" value="1"/>
</dbReference>
<comment type="similarity">
    <text evidence="7">Belongs to the chloroperoxidase family.</text>
</comment>
<name>A0ABR2Z7Y6_9AGAR</name>
<dbReference type="InterPro" id="IPR000028">
    <property type="entry name" value="Chloroperoxidase"/>
</dbReference>
<feature type="domain" description="Heme haloperoxidase family profile" evidence="8">
    <location>
        <begin position="1"/>
        <end position="135"/>
    </location>
</feature>
<reference evidence="9 10" key="1">
    <citation type="submission" date="2024-05" db="EMBL/GenBank/DDBJ databases">
        <title>A draft genome resource for the thread blight pathogen Marasmius tenuissimus strain MS-2.</title>
        <authorList>
            <person name="Yulfo-Soto G.E."/>
            <person name="Baruah I.K."/>
            <person name="Amoako-Attah I."/>
            <person name="Bukari Y."/>
            <person name="Meinhardt L.W."/>
            <person name="Bailey B.A."/>
            <person name="Cohen S.P."/>
        </authorList>
    </citation>
    <scope>NUCLEOTIDE SEQUENCE [LARGE SCALE GENOMIC DNA]</scope>
    <source>
        <strain evidence="9 10">MS-2</strain>
    </source>
</reference>
<keyword evidence="2" id="KW-0575">Peroxidase</keyword>
<sequence length="160" mass="17583">MPHGCIEHDASISRSDFKLGDNTKFNETLYQTLASKNPGKDVYDISVAGQVMKERLAHSLKYNNVTVNTEKEFTLRSTQGALYLLVMGGAPKGDKVEAPKKFVDVIFREDRLPWAEGWKKSSVRLTGDIIGDVVPKVMEAAQPWKATGGTYKGALPIVVG</sequence>
<evidence type="ECO:0000256" key="1">
    <source>
        <dbReference type="ARBA" id="ARBA00001970"/>
    </source>
</evidence>
<evidence type="ECO:0000313" key="10">
    <source>
        <dbReference type="Proteomes" id="UP001437256"/>
    </source>
</evidence>
<dbReference type="EMBL" id="JBBXMP010000558">
    <property type="protein sequence ID" value="KAL0057388.1"/>
    <property type="molecule type" value="Genomic_DNA"/>
</dbReference>
<evidence type="ECO:0000313" key="9">
    <source>
        <dbReference type="EMBL" id="KAL0057388.1"/>
    </source>
</evidence>
<accession>A0ABR2Z7Y6</accession>
<dbReference type="Proteomes" id="UP001437256">
    <property type="component" value="Unassembled WGS sequence"/>
</dbReference>
<evidence type="ECO:0000256" key="3">
    <source>
        <dbReference type="ARBA" id="ARBA00022617"/>
    </source>
</evidence>
<keyword evidence="5" id="KW-0560">Oxidoreductase</keyword>
<proteinExistence type="inferred from homology"/>
<comment type="caution">
    <text evidence="9">The sequence shown here is derived from an EMBL/GenBank/DDBJ whole genome shotgun (WGS) entry which is preliminary data.</text>
</comment>
<evidence type="ECO:0000256" key="2">
    <source>
        <dbReference type="ARBA" id="ARBA00022559"/>
    </source>
</evidence>
<evidence type="ECO:0000256" key="6">
    <source>
        <dbReference type="ARBA" id="ARBA00023004"/>
    </source>
</evidence>
<keyword evidence="3" id="KW-0349">Heme</keyword>
<evidence type="ECO:0000259" key="8">
    <source>
        <dbReference type="PROSITE" id="PS51405"/>
    </source>
</evidence>
<keyword evidence="6" id="KW-0408">Iron</keyword>
<gene>
    <name evidence="9" type="ORF">AAF712_015975</name>
</gene>
<dbReference type="InterPro" id="IPR036851">
    <property type="entry name" value="Chloroperoxidase-like_sf"/>
</dbReference>
<dbReference type="Pfam" id="PF01328">
    <property type="entry name" value="Peroxidase_2"/>
    <property type="match status" value="1"/>
</dbReference>
<keyword evidence="10" id="KW-1185">Reference proteome</keyword>